<sequence length="93" mass="10268">DMIPVYRKYAGKGFTVVGIAREQNVSDALEAIREDGYPWTQLIDLRDEFCIWLGHGIGNSGGCLFLVDPEGKIAAIRPSAEEVEAILEQHLGH</sequence>
<gene>
    <name evidence="1" type="ORF">H9789_10600</name>
</gene>
<dbReference type="AlphaFoldDB" id="A0A9E2P2X8"/>
<reference evidence="1" key="2">
    <citation type="submission" date="2021-04" db="EMBL/GenBank/DDBJ databases">
        <authorList>
            <person name="Gilroy R."/>
        </authorList>
    </citation>
    <scope>NUCLEOTIDE SEQUENCE</scope>
    <source>
        <strain evidence="1">G3-2149</strain>
    </source>
</reference>
<protein>
    <submittedName>
        <fullName evidence="1">AhpC/TSA family protein</fullName>
    </submittedName>
</protein>
<proteinExistence type="predicted"/>
<dbReference type="SUPFAM" id="SSF52833">
    <property type="entry name" value="Thioredoxin-like"/>
    <property type="match status" value="1"/>
</dbReference>
<comment type="caution">
    <text evidence="1">The sequence shown here is derived from an EMBL/GenBank/DDBJ whole genome shotgun (WGS) entry which is preliminary data.</text>
</comment>
<reference evidence="1" key="1">
    <citation type="journal article" date="2021" name="PeerJ">
        <title>Extensive microbial diversity within the chicken gut microbiome revealed by metagenomics and culture.</title>
        <authorList>
            <person name="Gilroy R."/>
            <person name="Ravi A."/>
            <person name="Getino M."/>
            <person name="Pursley I."/>
            <person name="Horton D.L."/>
            <person name="Alikhan N.F."/>
            <person name="Baker D."/>
            <person name="Gharbi K."/>
            <person name="Hall N."/>
            <person name="Watson M."/>
            <person name="Adriaenssens E.M."/>
            <person name="Foster-Nyarko E."/>
            <person name="Jarju S."/>
            <person name="Secka A."/>
            <person name="Antonio M."/>
            <person name="Oren A."/>
            <person name="Chaudhuri R.R."/>
            <person name="La Ragione R."/>
            <person name="Hildebrand F."/>
            <person name="Pallen M.J."/>
        </authorList>
    </citation>
    <scope>NUCLEOTIDE SEQUENCE</scope>
    <source>
        <strain evidence="1">G3-2149</strain>
    </source>
</reference>
<dbReference type="InterPro" id="IPR036249">
    <property type="entry name" value="Thioredoxin-like_sf"/>
</dbReference>
<feature type="non-terminal residue" evidence="1">
    <location>
        <position position="1"/>
    </location>
</feature>
<evidence type="ECO:0000313" key="1">
    <source>
        <dbReference type="EMBL" id="MBU3854241.1"/>
    </source>
</evidence>
<accession>A0A9E2P2X8</accession>
<evidence type="ECO:0000313" key="2">
    <source>
        <dbReference type="Proteomes" id="UP000823865"/>
    </source>
</evidence>
<dbReference type="EMBL" id="JAHLFU010000219">
    <property type="protein sequence ID" value="MBU3854241.1"/>
    <property type="molecule type" value="Genomic_DNA"/>
</dbReference>
<dbReference type="Gene3D" id="3.40.30.10">
    <property type="entry name" value="Glutaredoxin"/>
    <property type="match status" value="1"/>
</dbReference>
<organism evidence="1 2">
    <name type="scientific">Candidatus Paraprevotella stercoravium</name>
    <dbReference type="NCBI Taxonomy" id="2838725"/>
    <lineage>
        <taxon>Bacteria</taxon>
        <taxon>Pseudomonadati</taxon>
        <taxon>Bacteroidota</taxon>
        <taxon>Bacteroidia</taxon>
        <taxon>Bacteroidales</taxon>
        <taxon>Prevotellaceae</taxon>
        <taxon>Paraprevotella</taxon>
    </lineage>
</organism>
<dbReference type="Proteomes" id="UP000823865">
    <property type="component" value="Unassembled WGS sequence"/>
</dbReference>
<name>A0A9E2P2X8_9BACT</name>